<dbReference type="Gene3D" id="1.10.1240.10">
    <property type="entry name" value="Methionine synthase domain"/>
    <property type="match status" value="1"/>
</dbReference>
<dbReference type="InterPro" id="IPR009061">
    <property type="entry name" value="DNA-bd_dom_put_sf"/>
</dbReference>
<evidence type="ECO:0000256" key="2">
    <source>
        <dbReference type="ARBA" id="ARBA00023015"/>
    </source>
</evidence>
<dbReference type="GO" id="GO:0003677">
    <property type="term" value="F:DNA binding"/>
    <property type="evidence" value="ECO:0007669"/>
    <property type="project" value="UniProtKB-KW"/>
</dbReference>
<organism evidence="7 8">
    <name type="scientific">Tessaracoccus defluvii</name>
    <dbReference type="NCBI Taxonomy" id="1285901"/>
    <lineage>
        <taxon>Bacteria</taxon>
        <taxon>Bacillati</taxon>
        <taxon>Actinomycetota</taxon>
        <taxon>Actinomycetes</taxon>
        <taxon>Propionibacteriales</taxon>
        <taxon>Propionibacteriaceae</taxon>
        <taxon>Tessaracoccus</taxon>
    </lineage>
</organism>
<dbReference type="GO" id="GO:0003700">
    <property type="term" value="F:DNA-binding transcription factor activity"/>
    <property type="evidence" value="ECO:0007669"/>
    <property type="project" value="InterPro"/>
</dbReference>
<evidence type="ECO:0000256" key="1">
    <source>
        <dbReference type="ARBA" id="ARBA00022491"/>
    </source>
</evidence>
<dbReference type="PROSITE" id="PS51332">
    <property type="entry name" value="B12_BINDING"/>
    <property type="match status" value="1"/>
</dbReference>
<gene>
    <name evidence="7" type="ORF">H9L22_08265</name>
</gene>
<feature type="domain" description="B12-binding" evidence="6">
    <location>
        <begin position="164"/>
        <end position="283"/>
    </location>
</feature>
<keyword evidence="3" id="KW-0238">DNA-binding</keyword>
<keyword evidence="1" id="KW-0678">Repressor</keyword>
<dbReference type="PANTHER" id="PTHR30204">
    <property type="entry name" value="REDOX-CYCLING DRUG-SENSING TRANSCRIPTIONAL ACTIVATOR SOXR"/>
    <property type="match status" value="1"/>
</dbReference>
<dbReference type="Gene3D" id="1.10.1660.10">
    <property type="match status" value="1"/>
</dbReference>
<evidence type="ECO:0000313" key="8">
    <source>
        <dbReference type="Proteomes" id="UP000516117"/>
    </source>
</evidence>
<dbReference type="Gene3D" id="3.40.50.280">
    <property type="entry name" value="Cobalamin-binding domain"/>
    <property type="match status" value="1"/>
</dbReference>
<keyword evidence="8" id="KW-1185">Reference proteome</keyword>
<feature type="domain" description="HTH merR-type" evidence="5">
    <location>
        <begin position="1"/>
        <end position="70"/>
    </location>
</feature>
<dbReference type="InterPro" id="IPR036594">
    <property type="entry name" value="Meth_synthase_dom"/>
</dbReference>
<dbReference type="SUPFAM" id="SSF46955">
    <property type="entry name" value="Putative DNA-binding domain"/>
    <property type="match status" value="1"/>
</dbReference>
<proteinExistence type="predicted"/>
<dbReference type="Proteomes" id="UP000516117">
    <property type="component" value="Chromosome"/>
</dbReference>
<dbReference type="KEGG" id="tdf:H9L22_08265"/>
<dbReference type="PROSITE" id="PS50937">
    <property type="entry name" value="HTH_MERR_2"/>
    <property type="match status" value="1"/>
</dbReference>
<dbReference type="AlphaFoldDB" id="A0A7H0H9L2"/>
<evidence type="ECO:0000313" key="7">
    <source>
        <dbReference type="EMBL" id="QNP57228.1"/>
    </source>
</evidence>
<dbReference type="InterPro" id="IPR006158">
    <property type="entry name" value="Cobalamin-bd"/>
</dbReference>
<dbReference type="CDD" id="cd01104">
    <property type="entry name" value="HTH_MlrA-CarA"/>
    <property type="match status" value="1"/>
</dbReference>
<dbReference type="InterPro" id="IPR036724">
    <property type="entry name" value="Cobalamin-bd_sf"/>
</dbReference>
<dbReference type="InterPro" id="IPR003759">
    <property type="entry name" value="Cbl-bd_cap"/>
</dbReference>
<evidence type="ECO:0000256" key="4">
    <source>
        <dbReference type="ARBA" id="ARBA00023163"/>
    </source>
</evidence>
<sequence length="283" mass="29688">MLTIGQAARITGVPTHTLRAWERRYGAFKPMRTPGGYRTYGDDTLVRIRTMRDLVAGGMSPSDAAGVVSAPGPSTPPAAPDATQQLIEAAGRLDASAASRIVTAQFDSRSFESMADDWLLPAMVRIGSAWADGQISEAGEHLVANIVMRRLATAFDAVGANPALPPVIVGAPSGVDHELGLLAFAVALRRAGVATLYLGADVPTGAWSEAVAASGAVLNVAAVPRRADLRRMTVLAEQLRADHPQVPLAVGGRFQDLAPPWCLRLGHKVAPAAREVAKRLGEP</sequence>
<accession>A0A7H0H9L2</accession>
<dbReference type="InterPro" id="IPR047057">
    <property type="entry name" value="MerR_fam"/>
</dbReference>
<dbReference type="SMART" id="SM00422">
    <property type="entry name" value="HTH_MERR"/>
    <property type="match status" value="1"/>
</dbReference>
<dbReference type="InterPro" id="IPR000551">
    <property type="entry name" value="MerR-type_HTH_dom"/>
</dbReference>
<name>A0A7H0H9L2_9ACTN</name>
<evidence type="ECO:0000256" key="3">
    <source>
        <dbReference type="ARBA" id="ARBA00023125"/>
    </source>
</evidence>
<protein>
    <submittedName>
        <fullName evidence="7">MerR family transcriptional regulator</fullName>
    </submittedName>
</protein>
<evidence type="ECO:0000259" key="6">
    <source>
        <dbReference type="PROSITE" id="PS51332"/>
    </source>
</evidence>
<dbReference type="SUPFAM" id="SSF52242">
    <property type="entry name" value="Cobalamin (vitamin B12)-binding domain"/>
    <property type="match status" value="1"/>
</dbReference>
<dbReference type="Pfam" id="PF13411">
    <property type="entry name" value="MerR_1"/>
    <property type="match status" value="1"/>
</dbReference>
<evidence type="ECO:0000259" key="5">
    <source>
        <dbReference type="PROSITE" id="PS50937"/>
    </source>
</evidence>
<dbReference type="EMBL" id="CP060789">
    <property type="protein sequence ID" value="QNP57228.1"/>
    <property type="molecule type" value="Genomic_DNA"/>
</dbReference>
<dbReference type="GO" id="GO:0031419">
    <property type="term" value="F:cobalamin binding"/>
    <property type="evidence" value="ECO:0007669"/>
    <property type="project" value="InterPro"/>
</dbReference>
<dbReference type="RefSeq" id="WP_187722318.1">
    <property type="nucleotide sequence ID" value="NZ_BAABBL010000025.1"/>
</dbReference>
<keyword evidence="4" id="KW-0804">Transcription</keyword>
<dbReference type="PANTHER" id="PTHR30204:SF69">
    <property type="entry name" value="MERR-FAMILY TRANSCRIPTIONAL REGULATOR"/>
    <property type="match status" value="1"/>
</dbReference>
<dbReference type="Pfam" id="PF02607">
    <property type="entry name" value="B12-binding_2"/>
    <property type="match status" value="1"/>
</dbReference>
<reference evidence="7 8" key="1">
    <citation type="submission" date="2020-08" db="EMBL/GenBank/DDBJ databases">
        <title>Genome sequence of Tessaracoccus defluvii JCM 17540T.</title>
        <authorList>
            <person name="Hyun D.-W."/>
            <person name="Bae J.-W."/>
        </authorList>
    </citation>
    <scope>NUCLEOTIDE SEQUENCE [LARGE SCALE GENOMIC DNA]</scope>
    <source>
        <strain evidence="7 8">JCM 17540</strain>
    </source>
</reference>
<dbReference type="GO" id="GO:0046872">
    <property type="term" value="F:metal ion binding"/>
    <property type="evidence" value="ECO:0007669"/>
    <property type="project" value="InterPro"/>
</dbReference>
<keyword evidence="2" id="KW-0805">Transcription regulation</keyword>